<proteinExistence type="predicted"/>
<organism evidence="1">
    <name type="scientific">Anguilla anguilla</name>
    <name type="common">European freshwater eel</name>
    <name type="synonym">Muraena anguilla</name>
    <dbReference type="NCBI Taxonomy" id="7936"/>
    <lineage>
        <taxon>Eukaryota</taxon>
        <taxon>Metazoa</taxon>
        <taxon>Chordata</taxon>
        <taxon>Craniata</taxon>
        <taxon>Vertebrata</taxon>
        <taxon>Euteleostomi</taxon>
        <taxon>Actinopterygii</taxon>
        <taxon>Neopterygii</taxon>
        <taxon>Teleostei</taxon>
        <taxon>Anguilliformes</taxon>
        <taxon>Anguillidae</taxon>
        <taxon>Anguilla</taxon>
    </lineage>
</organism>
<sequence length="52" mass="5777">MFSETAVSNPRPLEVCCSLPVSLQILQYAERAKKVTSVTSLPEHADFLFHGK</sequence>
<name>A0A0E9WPV6_ANGAN</name>
<accession>A0A0E9WPV6</accession>
<protein>
    <submittedName>
        <fullName evidence="1">Uncharacterized protein</fullName>
    </submittedName>
</protein>
<evidence type="ECO:0000313" key="1">
    <source>
        <dbReference type="EMBL" id="JAH92296.1"/>
    </source>
</evidence>
<dbReference type="EMBL" id="GBXM01016281">
    <property type="protein sequence ID" value="JAH92296.1"/>
    <property type="molecule type" value="Transcribed_RNA"/>
</dbReference>
<dbReference type="AlphaFoldDB" id="A0A0E9WPV6"/>
<reference evidence="1" key="2">
    <citation type="journal article" date="2015" name="Fish Shellfish Immunol.">
        <title>Early steps in the European eel (Anguilla anguilla)-Vibrio vulnificus interaction in the gills: Role of the RtxA13 toxin.</title>
        <authorList>
            <person name="Callol A."/>
            <person name="Pajuelo D."/>
            <person name="Ebbesson L."/>
            <person name="Teles M."/>
            <person name="MacKenzie S."/>
            <person name="Amaro C."/>
        </authorList>
    </citation>
    <scope>NUCLEOTIDE SEQUENCE</scope>
</reference>
<reference evidence="1" key="1">
    <citation type="submission" date="2014-11" db="EMBL/GenBank/DDBJ databases">
        <authorList>
            <person name="Amaro Gonzalez C."/>
        </authorList>
    </citation>
    <scope>NUCLEOTIDE SEQUENCE</scope>
</reference>